<gene>
    <name evidence="5" type="ORF">KDW_58140</name>
</gene>
<evidence type="ECO:0000313" key="5">
    <source>
        <dbReference type="EMBL" id="GER91652.1"/>
    </source>
</evidence>
<dbReference type="CDD" id="cd19531">
    <property type="entry name" value="LCL_NRPS-like"/>
    <property type="match status" value="1"/>
</dbReference>
<dbReference type="GO" id="GO:0031177">
    <property type="term" value="F:phosphopantetheine binding"/>
    <property type="evidence" value="ECO:0007669"/>
    <property type="project" value="InterPro"/>
</dbReference>
<dbReference type="InterPro" id="IPR009081">
    <property type="entry name" value="PP-bd_ACP"/>
</dbReference>
<dbReference type="Pfam" id="PF00668">
    <property type="entry name" value="Condensation"/>
    <property type="match status" value="1"/>
</dbReference>
<dbReference type="GO" id="GO:0003824">
    <property type="term" value="F:catalytic activity"/>
    <property type="evidence" value="ECO:0007669"/>
    <property type="project" value="InterPro"/>
</dbReference>
<feature type="domain" description="Carrier" evidence="4">
    <location>
        <begin position="960"/>
        <end position="1035"/>
    </location>
</feature>
<dbReference type="PANTHER" id="PTHR45527:SF1">
    <property type="entry name" value="FATTY ACID SYNTHASE"/>
    <property type="match status" value="1"/>
</dbReference>
<dbReference type="GO" id="GO:0005829">
    <property type="term" value="C:cytosol"/>
    <property type="evidence" value="ECO:0007669"/>
    <property type="project" value="TreeGrafter"/>
</dbReference>
<dbReference type="InterPro" id="IPR000873">
    <property type="entry name" value="AMP-dep_synth/lig_dom"/>
</dbReference>
<keyword evidence="3" id="KW-0597">Phosphoprotein</keyword>
<dbReference type="FunFam" id="3.40.50.12780:FF:000012">
    <property type="entry name" value="Non-ribosomal peptide synthetase"/>
    <property type="match status" value="1"/>
</dbReference>
<dbReference type="GO" id="GO:0043041">
    <property type="term" value="P:amino acid activation for nonribosomal peptide biosynthetic process"/>
    <property type="evidence" value="ECO:0007669"/>
    <property type="project" value="TreeGrafter"/>
</dbReference>
<protein>
    <recommendedName>
        <fullName evidence="4">Carrier domain-containing protein</fullName>
    </recommendedName>
</protein>
<dbReference type="Gene3D" id="3.40.50.980">
    <property type="match status" value="2"/>
</dbReference>
<dbReference type="Pfam" id="PF00550">
    <property type="entry name" value="PP-binding"/>
    <property type="match status" value="1"/>
</dbReference>
<evidence type="ECO:0000259" key="4">
    <source>
        <dbReference type="PROSITE" id="PS50075"/>
    </source>
</evidence>
<evidence type="ECO:0000256" key="1">
    <source>
        <dbReference type="ARBA" id="ARBA00001957"/>
    </source>
</evidence>
<dbReference type="NCBIfam" id="TIGR01733">
    <property type="entry name" value="AA-adenyl-dom"/>
    <property type="match status" value="1"/>
</dbReference>
<dbReference type="InterPro" id="IPR010071">
    <property type="entry name" value="AA_adenyl_dom"/>
</dbReference>
<reference evidence="5 6" key="1">
    <citation type="submission" date="2019-10" db="EMBL/GenBank/DDBJ databases">
        <title>Dictyobacter vulcani sp. nov., within the class Ktedonobacteria, isolated from soil of volcanic Mt. Zao.</title>
        <authorList>
            <person name="Zheng Y."/>
            <person name="Wang C.M."/>
            <person name="Sakai Y."/>
            <person name="Abe K."/>
            <person name="Yokota A."/>
            <person name="Yabe S."/>
        </authorList>
    </citation>
    <scope>NUCLEOTIDE SEQUENCE [LARGE SCALE GENOMIC DNA]</scope>
    <source>
        <strain evidence="5 6">W12</strain>
    </source>
</reference>
<comment type="caution">
    <text evidence="5">The sequence shown here is derived from an EMBL/GenBank/DDBJ whole genome shotgun (WGS) entry which is preliminary data.</text>
</comment>
<name>A0A5J4KWX9_9CHLR</name>
<dbReference type="PANTHER" id="PTHR45527">
    <property type="entry name" value="NONRIBOSOMAL PEPTIDE SYNTHETASE"/>
    <property type="match status" value="1"/>
</dbReference>
<keyword evidence="6" id="KW-1185">Reference proteome</keyword>
<dbReference type="Proteomes" id="UP000326912">
    <property type="component" value="Unassembled WGS sequence"/>
</dbReference>
<dbReference type="CDD" id="cd05930">
    <property type="entry name" value="A_NRPS"/>
    <property type="match status" value="1"/>
</dbReference>
<dbReference type="FunFam" id="3.40.50.980:FF:000001">
    <property type="entry name" value="Non-ribosomal peptide synthetase"/>
    <property type="match status" value="1"/>
</dbReference>
<dbReference type="SUPFAM" id="SSF47336">
    <property type="entry name" value="ACP-like"/>
    <property type="match status" value="1"/>
</dbReference>
<dbReference type="PROSITE" id="PS00455">
    <property type="entry name" value="AMP_BINDING"/>
    <property type="match status" value="1"/>
</dbReference>
<dbReference type="InterPro" id="IPR036736">
    <property type="entry name" value="ACP-like_sf"/>
</dbReference>
<dbReference type="GO" id="GO:0072330">
    <property type="term" value="P:monocarboxylic acid biosynthetic process"/>
    <property type="evidence" value="ECO:0007669"/>
    <property type="project" value="UniProtKB-ARBA"/>
</dbReference>
<dbReference type="GO" id="GO:0044550">
    <property type="term" value="P:secondary metabolite biosynthetic process"/>
    <property type="evidence" value="ECO:0007669"/>
    <property type="project" value="UniProtKB-ARBA"/>
</dbReference>
<dbReference type="AlphaFoldDB" id="A0A5J4KWX9"/>
<evidence type="ECO:0000313" key="6">
    <source>
        <dbReference type="Proteomes" id="UP000326912"/>
    </source>
</evidence>
<dbReference type="InterPro" id="IPR023213">
    <property type="entry name" value="CAT-like_dom_sf"/>
</dbReference>
<keyword evidence="2" id="KW-0596">Phosphopantetheine</keyword>
<sequence>MAPGSNVYNEHCALRIRGPLQIEALAKSINELRSRHEMLSVQFGQRGDAPVQQWQPEAGVKLEHVSVTSLPASEREAAALGLAQQMLCQPFDLEQGPLARFGLFELNNTDFMLLIVFHHIAADGWSLGVLYQELEELYAAFAAGKASPLGALPIRYTDFVSWQSAWLKDDVLATQQAYWNQQLAGAPAALELPTDYLRPAVLRNEGKHHFFSISPALTGRIRALSKQSGVTPFMTLLMNLQLLLARYSGQDDILIGTSLANRSLPELENVVGLFLNNVVLRGRLQGNPTVTELLSRTRQTVLEAFEHKEMPFEQLLQSLHIQRDLSRSPLFQVLFVLQDKAWFDLKLAGLEVEAFELESNIAKFDLYLSLVDRETDLYGSLEYNTQLFKPETIERMVEHFIMLLEAVTAQPEQPVHALSMLTRQEQQTMLSDWNQTQQAFALEQTIPNLIARQAARHPDALALIDQKKELTYTQLQSRAQWLAGLLQGNDIGPGHLVGLYLPRSVDMVVGILATWMVGSAYIPLDTFMPRERLATILDEAQPALILTTRELQEKLPPTSASILCLDTNWLALALAQPAFEPVEHDPQQLAYVIYTSGSTGRPKGVMIHQQGMLNHLYIKVQDLQLKQSDRIAQTASHCFDISIWQFFAGLITGSQVHILSDEVAHDQTRLLQAVQDKQISILEIVPSLLRAMLETSSEAELQATTRSLRWMLVTGEALPTELSQRWWQANPGVPLLNAYGPTECSDDVTHFAITSRPETTLTIMPIGQALANTRLYVLDAYLQPVPVGVAGQLFIGGTGVGHGYLGNPQRTAQTFIPDHLSGEPGQRLYATGDLVRFLTDGVIDFIGRIDHQVKIRGFRIELEEIEAVLQQHPAIRENVTLVYEDVPGNQQIVAYVVAAGEELPDREELQNFLRTKLPAYMVPTLFVTLPALPLSSNGKIDRRVLPAPVIEEVKLQEEQLPHTEMEQALAEIWQKLLGRISIGRHENFFEIGGHSLLATQLITRIRQQLQVEVPLRDIFQAPTLAALATLVEAYEQVEKGYRLPDITPATRDILLPLSYSQQRLWFLDQLAMIAPPIT</sequence>
<dbReference type="PROSITE" id="PS50075">
    <property type="entry name" value="CARRIER"/>
    <property type="match status" value="1"/>
</dbReference>
<dbReference type="SUPFAM" id="SSF52777">
    <property type="entry name" value="CoA-dependent acyltransferases"/>
    <property type="match status" value="2"/>
</dbReference>
<dbReference type="Pfam" id="PF13193">
    <property type="entry name" value="AMP-binding_C"/>
    <property type="match status" value="1"/>
</dbReference>
<organism evidence="5 6">
    <name type="scientific">Dictyobacter vulcani</name>
    <dbReference type="NCBI Taxonomy" id="2607529"/>
    <lineage>
        <taxon>Bacteria</taxon>
        <taxon>Bacillati</taxon>
        <taxon>Chloroflexota</taxon>
        <taxon>Ktedonobacteria</taxon>
        <taxon>Ktedonobacterales</taxon>
        <taxon>Dictyobacteraceae</taxon>
        <taxon>Dictyobacter</taxon>
    </lineage>
</organism>
<dbReference type="InterPro" id="IPR025110">
    <property type="entry name" value="AMP-bd_C"/>
</dbReference>
<dbReference type="FunFam" id="3.30.300.30:FF:000010">
    <property type="entry name" value="Enterobactin synthetase component F"/>
    <property type="match status" value="1"/>
</dbReference>
<dbReference type="SMART" id="SM00823">
    <property type="entry name" value="PKS_PP"/>
    <property type="match status" value="1"/>
</dbReference>
<dbReference type="Pfam" id="PF00501">
    <property type="entry name" value="AMP-binding"/>
    <property type="match status" value="1"/>
</dbReference>
<dbReference type="Gene3D" id="3.30.559.10">
    <property type="entry name" value="Chloramphenicol acetyltransferase-like domain"/>
    <property type="match status" value="1"/>
</dbReference>
<dbReference type="InterPro" id="IPR020845">
    <property type="entry name" value="AMP-binding_CS"/>
</dbReference>
<accession>A0A5J4KWX9</accession>
<dbReference type="SUPFAM" id="SSF56801">
    <property type="entry name" value="Acetyl-CoA synthetase-like"/>
    <property type="match status" value="1"/>
</dbReference>
<dbReference type="InterPro" id="IPR001242">
    <property type="entry name" value="Condensation_dom"/>
</dbReference>
<dbReference type="InterPro" id="IPR006162">
    <property type="entry name" value="Ppantetheine_attach_site"/>
</dbReference>
<dbReference type="InterPro" id="IPR045851">
    <property type="entry name" value="AMP-bd_C_sf"/>
</dbReference>
<dbReference type="EMBL" id="BKZW01000004">
    <property type="protein sequence ID" value="GER91652.1"/>
    <property type="molecule type" value="Genomic_DNA"/>
</dbReference>
<proteinExistence type="predicted"/>
<comment type="cofactor">
    <cofactor evidence="1">
        <name>pantetheine 4'-phosphate</name>
        <dbReference type="ChEBI" id="CHEBI:47942"/>
    </cofactor>
</comment>
<dbReference type="Gene3D" id="3.30.559.30">
    <property type="entry name" value="Nonribosomal peptide synthetase, condensation domain"/>
    <property type="match status" value="1"/>
</dbReference>
<dbReference type="FunFam" id="1.10.1200.10:FF:000016">
    <property type="entry name" value="Non-ribosomal peptide synthase"/>
    <property type="match status" value="1"/>
</dbReference>
<dbReference type="GO" id="GO:0008610">
    <property type="term" value="P:lipid biosynthetic process"/>
    <property type="evidence" value="ECO:0007669"/>
    <property type="project" value="UniProtKB-ARBA"/>
</dbReference>
<evidence type="ECO:0000256" key="3">
    <source>
        <dbReference type="ARBA" id="ARBA00022553"/>
    </source>
</evidence>
<dbReference type="Gene3D" id="1.10.1200.10">
    <property type="entry name" value="ACP-like"/>
    <property type="match status" value="1"/>
</dbReference>
<evidence type="ECO:0000256" key="2">
    <source>
        <dbReference type="ARBA" id="ARBA00022450"/>
    </source>
</evidence>
<dbReference type="PROSITE" id="PS00012">
    <property type="entry name" value="PHOSPHOPANTETHEINE"/>
    <property type="match status" value="1"/>
</dbReference>
<dbReference type="Gene3D" id="2.30.38.10">
    <property type="entry name" value="Luciferase, Domain 3"/>
    <property type="match status" value="1"/>
</dbReference>
<dbReference type="InterPro" id="IPR020806">
    <property type="entry name" value="PKS_PP-bd"/>
</dbReference>
<dbReference type="Gene3D" id="3.30.300.30">
    <property type="match status" value="1"/>
</dbReference>